<sequence>MKSWMGSFSACAITVFASTAVAAHSFEELVGIGLSGFPLGKSSSRAPDPVDSFSEIKEEGLLFKKRRFEHKLKYLESNDSFEFVASDFWDDCSFRVTTKMMAGTLELGDDVRIYLARLTDFQANPRINLISLRGKNIACKYRDNKLVDSECGDYFSLGISFDAPLSSRKLSEAVTKFCKRNSLRQDISGKYVHDNNSDFTFLSTGDFVVQVPNNNTAHGTWKMADGRLLMNLSGFAGAAVGPQLCNLERSLHLMELKGCDFSGRYYHFD</sequence>
<organism evidence="2 3">
    <name type="scientific">Bosea lupini</name>
    <dbReference type="NCBI Taxonomy" id="1036779"/>
    <lineage>
        <taxon>Bacteria</taxon>
        <taxon>Pseudomonadati</taxon>
        <taxon>Pseudomonadota</taxon>
        <taxon>Alphaproteobacteria</taxon>
        <taxon>Hyphomicrobiales</taxon>
        <taxon>Boseaceae</taxon>
        <taxon>Bosea</taxon>
    </lineage>
</organism>
<protein>
    <submittedName>
        <fullName evidence="2">Uncharacterized protein</fullName>
    </submittedName>
</protein>
<accession>A0A1H7ULM9</accession>
<keyword evidence="1" id="KW-0732">Signal</keyword>
<dbReference type="Proteomes" id="UP000199664">
    <property type="component" value="Unassembled WGS sequence"/>
</dbReference>
<evidence type="ECO:0000313" key="2">
    <source>
        <dbReference type="EMBL" id="SEL97644.1"/>
    </source>
</evidence>
<feature type="chain" id="PRO_5011639900" evidence="1">
    <location>
        <begin position="23"/>
        <end position="269"/>
    </location>
</feature>
<dbReference type="EMBL" id="FOAN01000006">
    <property type="protein sequence ID" value="SEL97644.1"/>
    <property type="molecule type" value="Genomic_DNA"/>
</dbReference>
<reference evidence="3" key="1">
    <citation type="submission" date="2016-10" db="EMBL/GenBank/DDBJ databases">
        <authorList>
            <person name="Varghese N."/>
            <person name="Submissions S."/>
        </authorList>
    </citation>
    <scope>NUCLEOTIDE SEQUENCE [LARGE SCALE GENOMIC DNA]</scope>
    <source>
        <strain evidence="3">LMG 26383,CCUG 61248,R- 45681</strain>
    </source>
</reference>
<name>A0A1H7ULM9_9HYPH</name>
<evidence type="ECO:0000313" key="3">
    <source>
        <dbReference type="Proteomes" id="UP000199664"/>
    </source>
</evidence>
<proteinExistence type="predicted"/>
<dbReference type="AlphaFoldDB" id="A0A1H7ULM9"/>
<feature type="signal peptide" evidence="1">
    <location>
        <begin position="1"/>
        <end position="22"/>
    </location>
</feature>
<evidence type="ECO:0000256" key="1">
    <source>
        <dbReference type="SAM" id="SignalP"/>
    </source>
</evidence>
<gene>
    <name evidence="2" type="ORF">SAMN04515666_106321</name>
</gene>
<keyword evidence="3" id="KW-1185">Reference proteome</keyword>